<gene>
    <name evidence="1" type="ORF">C5167_050420</name>
</gene>
<sequence length="103" mass="11835">MAEDGDECYCCDVDLGFSVYDWCSWRLEGGSGGCDNEWIESGREINRRSSCWNGFAGIDEIRLYGLWWYLMDVESDAVADGNKSKKEMEVLIRFVVVENLNQK</sequence>
<dbReference type="Gramene" id="RZC74938">
    <property type="protein sequence ID" value="RZC74938"/>
    <property type="gene ID" value="C5167_050420"/>
</dbReference>
<name>A0A4Y7KS14_PAPSO</name>
<evidence type="ECO:0000313" key="1">
    <source>
        <dbReference type="EMBL" id="RZC74938.1"/>
    </source>
</evidence>
<protein>
    <submittedName>
        <fullName evidence="1">Uncharacterized protein</fullName>
    </submittedName>
</protein>
<reference evidence="1 2" key="1">
    <citation type="journal article" date="2018" name="Science">
        <title>The opium poppy genome and morphinan production.</title>
        <authorList>
            <person name="Guo L."/>
            <person name="Winzer T."/>
            <person name="Yang X."/>
            <person name="Li Y."/>
            <person name="Ning Z."/>
            <person name="He Z."/>
            <person name="Teodor R."/>
            <person name="Lu Y."/>
            <person name="Bowser T.A."/>
            <person name="Graham I.A."/>
            <person name="Ye K."/>
        </authorList>
    </citation>
    <scope>NUCLEOTIDE SEQUENCE [LARGE SCALE GENOMIC DNA]</scope>
    <source>
        <strain evidence="2">cv. HN1</strain>
        <tissue evidence="1">Leaves</tissue>
    </source>
</reference>
<keyword evidence="2" id="KW-1185">Reference proteome</keyword>
<proteinExistence type="predicted"/>
<dbReference type="AlphaFoldDB" id="A0A4Y7KS14"/>
<organism evidence="1 2">
    <name type="scientific">Papaver somniferum</name>
    <name type="common">Opium poppy</name>
    <dbReference type="NCBI Taxonomy" id="3469"/>
    <lineage>
        <taxon>Eukaryota</taxon>
        <taxon>Viridiplantae</taxon>
        <taxon>Streptophyta</taxon>
        <taxon>Embryophyta</taxon>
        <taxon>Tracheophyta</taxon>
        <taxon>Spermatophyta</taxon>
        <taxon>Magnoliopsida</taxon>
        <taxon>Ranunculales</taxon>
        <taxon>Papaveraceae</taxon>
        <taxon>Papaveroideae</taxon>
        <taxon>Papaver</taxon>
    </lineage>
</organism>
<dbReference type="EMBL" id="CM010722">
    <property type="protein sequence ID" value="RZC74938.1"/>
    <property type="molecule type" value="Genomic_DNA"/>
</dbReference>
<evidence type="ECO:0000313" key="2">
    <source>
        <dbReference type="Proteomes" id="UP000316621"/>
    </source>
</evidence>
<accession>A0A4Y7KS14</accession>
<dbReference type="Proteomes" id="UP000316621">
    <property type="component" value="Chromosome 8"/>
</dbReference>